<accession>A0A2W4Y336</accession>
<comment type="caution">
    <text evidence="1">The sequence shown here is derived from an EMBL/GenBank/DDBJ whole genome shotgun (WGS) entry which is preliminary data.</text>
</comment>
<dbReference type="AlphaFoldDB" id="A0A2W4Y336"/>
<dbReference type="Pfam" id="PF14217">
    <property type="entry name" value="DUF4327"/>
    <property type="match status" value="1"/>
</dbReference>
<protein>
    <submittedName>
        <fullName evidence="1">DUF4327 domain-containing protein</fullName>
    </submittedName>
</protein>
<organism evidence="1 2">
    <name type="scientific">Pseudanabaena frigida</name>
    <dbReference type="NCBI Taxonomy" id="945775"/>
    <lineage>
        <taxon>Bacteria</taxon>
        <taxon>Bacillati</taxon>
        <taxon>Cyanobacteriota</taxon>
        <taxon>Cyanophyceae</taxon>
        <taxon>Pseudanabaenales</taxon>
        <taxon>Pseudanabaenaceae</taxon>
        <taxon>Pseudanabaena</taxon>
    </lineage>
</organism>
<dbReference type="EMBL" id="QBML01000011">
    <property type="protein sequence ID" value="PZO41425.1"/>
    <property type="molecule type" value="Genomic_DNA"/>
</dbReference>
<sequence length="73" mass="8875">MLHSLYYSIGAIQDEARHLIESGRLTRSQPIHALCRFFRDREWCQIERELEDNHYLLRDRICDLVSHECWQSD</sequence>
<dbReference type="InterPro" id="IPR025477">
    <property type="entry name" value="DUF4327"/>
</dbReference>
<proteinExistence type="predicted"/>
<gene>
    <name evidence="1" type="ORF">DCF19_09465</name>
</gene>
<reference evidence="1 2" key="1">
    <citation type="submission" date="2018-04" db="EMBL/GenBank/DDBJ databases">
        <authorList>
            <person name="Go L.Y."/>
            <person name="Mitchell J.A."/>
        </authorList>
    </citation>
    <scope>NUCLEOTIDE SEQUENCE [LARGE SCALE GENOMIC DNA]</scope>
    <source>
        <strain evidence="1">ULC066bin1</strain>
    </source>
</reference>
<reference evidence="1 2" key="2">
    <citation type="submission" date="2018-06" db="EMBL/GenBank/DDBJ databases">
        <title>Metagenomic assembly of (sub)arctic Cyanobacteria and their associated microbiome from non-axenic cultures.</title>
        <authorList>
            <person name="Baurain D."/>
        </authorList>
    </citation>
    <scope>NUCLEOTIDE SEQUENCE [LARGE SCALE GENOMIC DNA]</scope>
    <source>
        <strain evidence="1">ULC066bin1</strain>
    </source>
</reference>
<name>A0A2W4Y336_9CYAN</name>
<dbReference type="Proteomes" id="UP000249467">
    <property type="component" value="Unassembled WGS sequence"/>
</dbReference>
<evidence type="ECO:0000313" key="1">
    <source>
        <dbReference type="EMBL" id="PZO41425.1"/>
    </source>
</evidence>
<evidence type="ECO:0000313" key="2">
    <source>
        <dbReference type="Proteomes" id="UP000249467"/>
    </source>
</evidence>